<dbReference type="InterPro" id="IPR003675">
    <property type="entry name" value="Rce1/LyrA-like_dom"/>
</dbReference>
<proteinExistence type="predicted"/>
<reference evidence="4" key="1">
    <citation type="journal article" date="2019" name="Int. J. Syst. Evol. Microbiol.">
        <title>The Global Catalogue of Microorganisms (GCM) 10K type strain sequencing project: providing services to taxonomists for standard genome sequencing and annotation.</title>
        <authorList>
            <consortium name="The Broad Institute Genomics Platform"/>
            <consortium name="The Broad Institute Genome Sequencing Center for Infectious Disease"/>
            <person name="Wu L."/>
            <person name="Ma J."/>
        </authorList>
    </citation>
    <scope>NUCLEOTIDE SEQUENCE [LARGE SCALE GENOMIC DNA]</scope>
    <source>
        <strain evidence="4">NBRC 110140</strain>
    </source>
</reference>
<dbReference type="RefSeq" id="WP_284378170.1">
    <property type="nucleotide sequence ID" value="NZ_BSNN01000004.1"/>
</dbReference>
<gene>
    <name evidence="3" type="ORF">GCM10007939_18520</name>
</gene>
<keyword evidence="1" id="KW-1133">Transmembrane helix</keyword>
<dbReference type="PANTHER" id="PTHR39430:SF1">
    <property type="entry name" value="PROTEASE"/>
    <property type="match status" value="1"/>
</dbReference>
<feature type="transmembrane region" description="Helical" evidence="1">
    <location>
        <begin position="67"/>
        <end position="87"/>
    </location>
</feature>
<feature type="transmembrane region" description="Helical" evidence="1">
    <location>
        <begin position="268"/>
        <end position="289"/>
    </location>
</feature>
<feature type="domain" description="CAAX prenyl protease 2/Lysostaphin resistance protein A-like" evidence="2">
    <location>
        <begin position="143"/>
        <end position="239"/>
    </location>
</feature>
<evidence type="ECO:0000256" key="1">
    <source>
        <dbReference type="SAM" id="Phobius"/>
    </source>
</evidence>
<evidence type="ECO:0000313" key="4">
    <source>
        <dbReference type="Proteomes" id="UP001156694"/>
    </source>
</evidence>
<evidence type="ECO:0000313" key="3">
    <source>
        <dbReference type="EMBL" id="GLQ35569.1"/>
    </source>
</evidence>
<keyword evidence="4" id="KW-1185">Reference proteome</keyword>
<organism evidence="3 4">
    <name type="scientific">Amylibacter marinus</name>
    <dbReference type="NCBI Taxonomy" id="1475483"/>
    <lineage>
        <taxon>Bacteria</taxon>
        <taxon>Pseudomonadati</taxon>
        <taxon>Pseudomonadota</taxon>
        <taxon>Alphaproteobacteria</taxon>
        <taxon>Rhodobacterales</taxon>
        <taxon>Paracoccaceae</taxon>
        <taxon>Amylibacter</taxon>
    </lineage>
</organism>
<feature type="transmembrane region" description="Helical" evidence="1">
    <location>
        <begin position="226"/>
        <end position="246"/>
    </location>
</feature>
<sequence length="304" mass="33948">MTQNFQNFIAPAQARNQLWRILAVLVLWLMGYLALAFGIGLLGVVFFGGEVEQSFATGVFDRPASMLVVLTTFVGWVLALVGAVYALHRRGLFSMLGGGARAFGIFFIIAVIGFVLLVFIMGLVFPERYDIVENLTLSIWYKSLFIGVILMLIQVSAEELLFRGYLMQQLAVRFRSRWVYMVLPSVLFGLGHFSTTGGAYLGFLIVASTALLGLFLADLTYRTGNLGAAIGVHFANNFFAMFWVTYQQEMSGLARYTVPHYADNPQDLVQILEPALISQIVLFALYWLVMERRAQRIAIPAQQP</sequence>
<comment type="caution">
    <text evidence="3">The sequence shown here is derived from an EMBL/GenBank/DDBJ whole genome shotgun (WGS) entry which is preliminary data.</text>
</comment>
<dbReference type="EMBL" id="BSNN01000004">
    <property type="protein sequence ID" value="GLQ35569.1"/>
    <property type="molecule type" value="Genomic_DNA"/>
</dbReference>
<keyword evidence="1" id="KW-0812">Transmembrane</keyword>
<keyword evidence="1" id="KW-0472">Membrane</keyword>
<accession>A0ABQ5VWQ0</accession>
<feature type="transmembrane region" description="Helical" evidence="1">
    <location>
        <begin position="99"/>
        <end position="125"/>
    </location>
</feature>
<dbReference type="PANTHER" id="PTHR39430">
    <property type="entry name" value="MEMBRANE-ASSOCIATED PROTEASE-RELATED"/>
    <property type="match status" value="1"/>
</dbReference>
<dbReference type="Pfam" id="PF02517">
    <property type="entry name" value="Rce1-like"/>
    <property type="match status" value="1"/>
</dbReference>
<evidence type="ECO:0000259" key="2">
    <source>
        <dbReference type="Pfam" id="PF02517"/>
    </source>
</evidence>
<protein>
    <submittedName>
        <fullName evidence="3">Abortive infection protein</fullName>
    </submittedName>
</protein>
<dbReference type="Proteomes" id="UP001156694">
    <property type="component" value="Unassembled WGS sequence"/>
</dbReference>
<feature type="transmembrane region" description="Helical" evidence="1">
    <location>
        <begin position="137"/>
        <end position="157"/>
    </location>
</feature>
<name>A0ABQ5VWQ0_9RHOB</name>
<feature type="transmembrane region" description="Helical" evidence="1">
    <location>
        <begin position="200"/>
        <end position="219"/>
    </location>
</feature>
<feature type="transmembrane region" description="Helical" evidence="1">
    <location>
        <begin position="21"/>
        <end position="47"/>
    </location>
</feature>
<feature type="transmembrane region" description="Helical" evidence="1">
    <location>
        <begin position="178"/>
        <end position="194"/>
    </location>
</feature>